<keyword evidence="10" id="KW-1185">Reference proteome</keyword>
<evidence type="ECO:0000256" key="4">
    <source>
        <dbReference type="ARBA" id="ARBA00023235"/>
    </source>
</evidence>
<dbReference type="Proteomes" id="UP000669179">
    <property type="component" value="Unassembled WGS sequence"/>
</dbReference>
<feature type="domain" description="PPIase FKBP-type" evidence="8">
    <location>
        <begin position="222"/>
        <end position="313"/>
    </location>
</feature>
<proteinExistence type="inferred from homology"/>
<keyword evidence="4 5" id="KW-0413">Isomerase</keyword>
<keyword evidence="7" id="KW-0732">Signal</keyword>
<evidence type="ECO:0000256" key="2">
    <source>
        <dbReference type="ARBA" id="ARBA00006577"/>
    </source>
</evidence>
<evidence type="ECO:0000256" key="6">
    <source>
        <dbReference type="RuleBase" id="RU003915"/>
    </source>
</evidence>
<dbReference type="SUPFAM" id="SSF54534">
    <property type="entry name" value="FKBP-like"/>
    <property type="match status" value="2"/>
</dbReference>
<evidence type="ECO:0000313" key="9">
    <source>
        <dbReference type="EMBL" id="MBO2449841.1"/>
    </source>
</evidence>
<comment type="caution">
    <text evidence="9">The sequence shown here is derived from an EMBL/GenBank/DDBJ whole genome shotgun (WGS) entry which is preliminary data.</text>
</comment>
<dbReference type="EC" id="5.2.1.8" evidence="6"/>
<keyword evidence="3 5" id="KW-0697">Rotamase</keyword>
<name>A0A939T2L5_9ACTN</name>
<reference evidence="9" key="1">
    <citation type="submission" date="2021-03" db="EMBL/GenBank/DDBJ databases">
        <authorList>
            <person name="Kanchanasin P."/>
            <person name="Saeng-In P."/>
            <person name="Phongsopitanun W."/>
            <person name="Yuki M."/>
            <person name="Kudo T."/>
            <person name="Ohkuma M."/>
            <person name="Tanasupawat S."/>
        </authorList>
    </citation>
    <scope>NUCLEOTIDE SEQUENCE</scope>
    <source>
        <strain evidence="9">GKU 128</strain>
    </source>
</reference>
<feature type="signal peptide" evidence="7">
    <location>
        <begin position="1"/>
        <end position="21"/>
    </location>
</feature>
<dbReference type="InterPro" id="IPR046357">
    <property type="entry name" value="PPIase_dom_sf"/>
</dbReference>
<protein>
    <recommendedName>
        <fullName evidence="6">Peptidyl-prolyl cis-trans isomerase</fullName>
        <ecNumber evidence="6">5.2.1.8</ecNumber>
    </recommendedName>
</protein>
<evidence type="ECO:0000256" key="3">
    <source>
        <dbReference type="ARBA" id="ARBA00023110"/>
    </source>
</evidence>
<accession>A0A939T2L5</accession>
<evidence type="ECO:0000259" key="8">
    <source>
        <dbReference type="PROSITE" id="PS50059"/>
    </source>
</evidence>
<dbReference type="AlphaFoldDB" id="A0A939T2L5"/>
<comment type="similarity">
    <text evidence="2 6">Belongs to the FKBP-type PPIase family.</text>
</comment>
<organism evidence="9 10">
    <name type="scientific">Actinomadura barringtoniae</name>
    <dbReference type="NCBI Taxonomy" id="1427535"/>
    <lineage>
        <taxon>Bacteria</taxon>
        <taxon>Bacillati</taxon>
        <taxon>Actinomycetota</taxon>
        <taxon>Actinomycetes</taxon>
        <taxon>Streptosporangiales</taxon>
        <taxon>Thermomonosporaceae</taxon>
        <taxon>Actinomadura</taxon>
    </lineage>
</organism>
<evidence type="ECO:0000256" key="7">
    <source>
        <dbReference type="SAM" id="SignalP"/>
    </source>
</evidence>
<evidence type="ECO:0000256" key="5">
    <source>
        <dbReference type="PROSITE-ProRule" id="PRU00277"/>
    </source>
</evidence>
<gene>
    <name evidence="9" type="ORF">J4573_22255</name>
</gene>
<sequence length="313" mass="32300">MRRRLTALSAAAVLAATPALTSCGILGGDADVKVKVKGAFGARPDVNFPKGKPGKSLAIKTLEQGKGTSAHKGDLVIADYVGYRWGAGGYKLLASSYNAGQPGAFPAGQLVKGLDKALDGAKPGGRVVAEIPPKDGYGDKGDAAHQVNADDSLVYVLDVRAVYPRSSAATGKAQPLNDAKLPTVSNAPAGVAPSISVPKAAAPKSLQMRVLVQGQGQPVRKGQLLALQYEGAFWRDGKIFNSSWADGRPYAVTIGTGQVLKGWDQGLVGQKIGSRVMLVVPPSLGYGPLGGLQQAGIKKDDTLVFVVDILGAH</sequence>
<dbReference type="RefSeq" id="WP_208257736.1">
    <property type="nucleotide sequence ID" value="NZ_JAGEOJ010000009.1"/>
</dbReference>
<dbReference type="GO" id="GO:0000785">
    <property type="term" value="C:chromatin"/>
    <property type="evidence" value="ECO:0007669"/>
    <property type="project" value="TreeGrafter"/>
</dbReference>
<feature type="domain" description="PPIase FKBP-type" evidence="8">
    <location>
        <begin position="73"/>
        <end position="163"/>
    </location>
</feature>
<feature type="chain" id="PRO_5037129872" description="Peptidyl-prolyl cis-trans isomerase" evidence="7">
    <location>
        <begin position="22"/>
        <end position="313"/>
    </location>
</feature>
<dbReference type="InterPro" id="IPR001179">
    <property type="entry name" value="PPIase_FKBP_dom"/>
</dbReference>
<dbReference type="PROSITE" id="PS51257">
    <property type="entry name" value="PROKAR_LIPOPROTEIN"/>
    <property type="match status" value="1"/>
</dbReference>
<dbReference type="PANTHER" id="PTHR43811">
    <property type="entry name" value="FKBP-TYPE PEPTIDYL-PROLYL CIS-TRANS ISOMERASE FKPA"/>
    <property type="match status" value="1"/>
</dbReference>
<dbReference type="PANTHER" id="PTHR43811:SF19">
    <property type="entry name" value="39 KDA FK506-BINDING NUCLEAR PROTEIN"/>
    <property type="match status" value="1"/>
</dbReference>
<dbReference type="Gene3D" id="3.10.50.40">
    <property type="match status" value="2"/>
</dbReference>
<dbReference type="GO" id="GO:0003755">
    <property type="term" value="F:peptidyl-prolyl cis-trans isomerase activity"/>
    <property type="evidence" value="ECO:0007669"/>
    <property type="project" value="UniProtKB-UniRule"/>
</dbReference>
<evidence type="ECO:0000256" key="1">
    <source>
        <dbReference type="ARBA" id="ARBA00000971"/>
    </source>
</evidence>
<dbReference type="EMBL" id="JAGEOJ010000009">
    <property type="protein sequence ID" value="MBO2449841.1"/>
    <property type="molecule type" value="Genomic_DNA"/>
</dbReference>
<evidence type="ECO:0000313" key="10">
    <source>
        <dbReference type="Proteomes" id="UP000669179"/>
    </source>
</evidence>
<dbReference type="PROSITE" id="PS50059">
    <property type="entry name" value="FKBP_PPIASE"/>
    <property type="match status" value="2"/>
</dbReference>
<comment type="catalytic activity">
    <reaction evidence="1 5 6">
        <text>[protein]-peptidylproline (omega=180) = [protein]-peptidylproline (omega=0)</text>
        <dbReference type="Rhea" id="RHEA:16237"/>
        <dbReference type="Rhea" id="RHEA-COMP:10747"/>
        <dbReference type="Rhea" id="RHEA-COMP:10748"/>
        <dbReference type="ChEBI" id="CHEBI:83833"/>
        <dbReference type="ChEBI" id="CHEBI:83834"/>
        <dbReference type="EC" id="5.2.1.8"/>
    </reaction>
</comment>
<dbReference type="Pfam" id="PF00254">
    <property type="entry name" value="FKBP_C"/>
    <property type="match status" value="2"/>
</dbReference>